<accession>A0A2I2ZRS5</accession>
<evidence type="ECO:0000313" key="2">
    <source>
        <dbReference type="Ensembl" id="ENSGGOP00000049721.1"/>
    </source>
</evidence>
<feature type="region of interest" description="Disordered" evidence="1">
    <location>
        <begin position="37"/>
        <end position="80"/>
    </location>
</feature>
<evidence type="ECO:0000256" key="1">
    <source>
        <dbReference type="SAM" id="MobiDB-lite"/>
    </source>
</evidence>
<organism evidence="2 3">
    <name type="scientific">Gorilla gorilla gorilla</name>
    <name type="common">Western lowland gorilla</name>
    <dbReference type="NCBI Taxonomy" id="9595"/>
    <lineage>
        <taxon>Eukaryota</taxon>
        <taxon>Metazoa</taxon>
        <taxon>Chordata</taxon>
        <taxon>Craniata</taxon>
        <taxon>Vertebrata</taxon>
        <taxon>Euteleostomi</taxon>
        <taxon>Mammalia</taxon>
        <taxon>Eutheria</taxon>
        <taxon>Euarchontoglires</taxon>
        <taxon>Primates</taxon>
        <taxon>Haplorrhini</taxon>
        <taxon>Catarrhini</taxon>
        <taxon>Hominidae</taxon>
        <taxon>Gorilla</taxon>
    </lineage>
</organism>
<dbReference type="Bgee" id="ENSGGOG00000008770">
    <property type="expression patterns" value="Expressed in testis"/>
</dbReference>
<dbReference type="Ensembl" id="ENSGGOT00000046106.1">
    <property type="protein sequence ID" value="ENSGGOP00000049721.1"/>
    <property type="gene ID" value="ENSGGOG00000008770.3"/>
</dbReference>
<reference evidence="3" key="1">
    <citation type="submission" date="2011-05" db="EMBL/GenBank/DDBJ databases">
        <title>Insights into the evolution of the great apes provided by the gorilla genome.</title>
        <authorList>
            <person name="Scally A."/>
        </authorList>
    </citation>
    <scope>NUCLEOTIDE SEQUENCE [LARGE SCALE GENOMIC DNA]</scope>
</reference>
<feature type="compositionally biased region" description="Basic and acidic residues" evidence="1">
    <location>
        <begin position="37"/>
        <end position="48"/>
    </location>
</feature>
<dbReference type="GeneTree" id="ENSGT00940000162789"/>
<dbReference type="EMBL" id="CABD030032718">
    <property type="status" value="NOT_ANNOTATED_CDS"/>
    <property type="molecule type" value="Genomic_DNA"/>
</dbReference>
<sequence length="174" mass="19457">METNCRKLVSACVQLGVQPAAVECLFSKDSEIKKVEFTDSPESRKEAASSKFFPRQHPGANGLVQESSGQMEKEGAQPAGRAMQEWLRAAVQWAHAALRRHVPRLFLQQLGRQGPYISLPIHQELPLLQLYERQPPVITEHVLPTQLYLVHEHVVQHGALSSDGRPGLQSQQPE</sequence>
<dbReference type="AlphaFoldDB" id="A0A2I2ZRS5"/>
<name>A0A2I2ZRS5_GORGO</name>
<evidence type="ECO:0000313" key="3">
    <source>
        <dbReference type="Proteomes" id="UP000001519"/>
    </source>
</evidence>
<proteinExistence type="predicted"/>
<reference evidence="2 3" key="2">
    <citation type="journal article" date="2012" name="Nature">
        <title>Insights into hominid evolution from the gorilla genome sequence.</title>
        <authorList>
            <person name="Scally A."/>
            <person name="Dutheil J.Y."/>
            <person name="Hillier L.W."/>
            <person name="Jordan G.E."/>
            <person name="Goodhead I."/>
            <person name="Herrero J."/>
            <person name="Hobolth A."/>
            <person name="Lappalainen T."/>
            <person name="Mailund T."/>
            <person name="Marques-Bonet T."/>
            <person name="McCarthy S."/>
            <person name="Montgomery S.H."/>
            <person name="Schwalie P.C."/>
            <person name="Tang Y.A."/>
            <person name="Ward M.C."/>
            <person name="Xue Y."/>
            <person name="Yngvadottir B."/>
            <person name="Alkan C."/>
            <person name="Andersen L.N."/>
            <person name="Ayub Q."/>
            <person name="Ball E.V."/>
            <person name="Beal K."/>
            <person name="Bradley B.J."/>
            <person name="Chen Y."/>
            <person name="Clee C.M."/>
            <person name="Fitzgerald S."/>
            <person name="Graves T.A."/>
            <person name="Gu Y."/>
            <person name="Heath P."/>
            <person name="Heger A."/>
            <person name="Karakoc E."/>
            <person name="Kolb-Kokocinski A."/>
            <person name="Laird G.K."/>
            <person name="Lunter G."/>
            <person name="Meader S."/>
            <person name="Mort M."/>
            <person name="Mullikin J.C."/>
            <person name="Munch K."/>
            <person name="O'Connor T.D."/>
            <person name="Phillips A.D."/>
            <person name="Prado-Martinez J."/>
            <person name="Rogers A.S."/>
            <person name="Sajjadian S."/>
            <person name="Schmidt D."/>
            <person name="Shaw K."/>
            <person name="Simpson J.T."/>
            <person name="Stenson P.D."/>
            <person name="Turner D.J."/>
            <person name="Vigilant L."/>
            <person name="Vilella A.J."/>
            <person name="Whitener W."/>
            <person name="Zhu B."/>
            <person name="Cooper D.N."/>
            <person name="de Jong P."/>
            <person name="Dermitzakis E.T."/>
            <person name="Eichler E.E."/>
            <person name="Flicek P."/>
            <person name="Goldman N."/>
            <person name="Mundy N.I."/>
            <person name="Ning Z."/>
            <person name="Odom D.T."/>
            <person name="Ponting C.P."/>
            <person name="Quail M.A."/>
            <person name="Ryder O.A."/>
            <person name="Searle S.M."/>
            <person name="Warren W.C."/>
            <person name="Wilson R.K."/>
            <person name="Schierup M.H."/>
            <person name="Rogers J."/>
            <person name="Tyler-Smith C."/>
            <person name="Durbin R."/>
        </authorList>
    </citation>
    <scope>NUCLEOTIDE SEQUENCE [LARGE SCALE GENOMIC DNA]</scope>
</reference>
<dbReference type="Proteomes" id="UP000001519">
    <property type="component" value="Chromosome 4"/>
</dbReference>
<keyword evidence="3" id="KW-1185">Reference proteome</keyword>
<reference evidence="2" key="3">
    <citation type="submission" date="2025-08" db="UniProtKB">
        <authorList>
            <consortium name="Ensembl"/>
        </authorList>
    </citation>
    <scope>IDENTIFICATION</scope>
</reference>
<reference evidence="2" key="4">
    <citation type="submission" date="2025-09" db="UniProtKB">
        <authorList>
            <consortium name="Ensembl"/>
        </authorList>
    </citation>
    <scope>IDENTIFICATION</scope>
</reference>
<gene>
    <name evidence="2" type="primary">PITX2</name>
</gene>
<protein>
    <submittedName>
        <fullName evidence="2">Paired like homeodomain 2</fullName>
    </submittedName>
</protein>